<evidence type="ECO:0000313" key="1">
    <source>
        <dbReference type="EMBL" id="KAG2307167.1"/>
    </source>
</evidence>
<dbReference type="EMBL" id="JAAMPC010000006">
    <property type="protein sequence ID" value="KAG2307167.1"/>
    <property type="molecule type" value="Genomic_DNA"/>
</dbReference>
<accession>A0A8X7SJD6</accession>
<protein>
    <submittedName>
        <fullName evidence="1">Uncharacterized protein</fullName>
    </submittedName>
</protein>
<dbReference type="OrthoDB" id="10519268at2759"/>
<comment type="caution">
    <text evidence="1">The sequence shown here is derived from an EMBL/GenBank/DDBJ whole genome shotgun (WGS) entry which is preliminary data.</text>
</comment>
<evidence type="ECO:0000313" key="2">
    <source>
        <dbReference type="Proteomes" id="UP000886595"/>
    </source>
</evidence>
<keyword evidence="2" id="KW-1185">Reference proteome</keyword>
<organism evidence="1 2">
    <name type="scientific">Brassica carinata</name>
    <name type="common">Ethiopian mustard</name>
    <name type="synonym">Abyssinian cabbage</name>
    <dbReference type="NCBI Taxonomy" id="52824"/>
    <lineage>
        <taxon>Eukaryota</taxon>
        <taxon>Viridiplantae</taxon>
        <taxon>Streptophyta</taxon>
        <taxon>Embryophyta</taxon>
        <taxon>Tracheophyta</taxon>
        <taxon>Spermatophyta</taxon>
        <taxon>Magnoliopsida</taxon>
        <taxon>eudicotyledons</taxon>
        <taxon>Gunneridae</taxon>
        <taxon>Pentapetalae</taxon>
        <taxon>rosids</taxon>
        <taxon>malvids</taxon>
        <taxon>Brassicales</taxon>
        <taxon>Brassicaceae</taxon>
        <taxon>Brassiceae</taxon>
        <taxon>Brassica</taxon>
    </lineage>
</organism>
<proteinExistence type="predicted"/>
<dbReference type="AlphaFoldDB" id="A0A8X7SJD6"/>
<sequence length="122" mass="13171">MGASVHKDRHLSDLGGKGGLLVLRLVEGGNRATTLAKIANEFLSVLKTLEFGGKQSGPPLHLCNNRPPSFPLRANKGPRMELSLCLALFLDLLPKPKEFPLSLLGFKPSATTFRLDSSFSDS</sequence>
<name>A0A8X7SJD6_BRACI</name>
<gene>
    <name evidence="1" type="ORF">Bca52824_026915</name>
</gene>
<reference evidence="1 2" key="1">
    <citation type="submission" date="2020-02" db="EMBL/GenBank/DDBJ databases">
        <authorList>
            <person name="Ma Q."/>
            <person name="Huang Y."/>
            <person name="Song X."/>
            <person name="Pei D."/>
        </authorList>
    </citation>
    <scope>NUCLEOTIDE SEQUENCE [LARGE SCALE GENOMIC DNA]</scope>
    <source>
        <strain evidence="1">Sxm20200214</strain>
        <tissue evidence="1">Leaf</tissue>
    </source>
</reference>
<dbReference type="Proteomes" id="UP000886595">
    <property type="component" value="Unassembled WGS sequence"/>
</dbReference>